<organism evidence="2 3">
    <name type="scientific">Amycolatopsis acidiphila</name>
    <dbReference type="NCBI Taxonomy" id="715473"/>
    <lineage>
        <taxon>Bacteria</taxon>
        <taxon>Bacillati</taxon>
        <taxon>Actinomycetota</taxon>
        <taxon>Actinomycetes</taxon>
        <taxon>Pseudonocardiales</taxon>
        <taxon>Pseudonocardiaceae</taxon>
        <taxon>Amycolatopsis</taxon>
    </lineage>
</organism>
<evidence type="ECO:0000313" key="2">
    <source>
        <dbReference type="EMBL" id="TVT23839.1"/>
    </source>
</evidence>
<accession>A0A558AHX0</accession>
<keyword evidence="3" id="KW-1185">Reference proteome</keyword>
<proteinExistence type="predicted"/>
<evidence type="ECO:0000259" key="1">
    <source>
        <dbReference type="Pfam" id="PF13622"/>
    </source>
</evidence>
<dbReference type="AlphaFoldDB" id="A0A558AHX0"/>
<gene>
    <name evidence="2" type="ORF">FNH06_08200</name>
</gene>
<protein>
    <recommendedName>
        <fullName evidence="1">Acyl-CoA thioesterase-like N-terminal HotDog domain-containing protein</fullName>
    </recommendedName>
</protein>
<dbReference type="OrthoDB" id="9798208at2"/>
<reference evidence="2 3" key="1">
    <citation type="submission" date="2019-07" db="EMBL/GenBank/DDBJ databases">
        <title>New species of Amycolatopsis and Streptomyces.</title>
        <authorList>
            <person name="Duangmal K."/>
            <person name="Teo W.F.A."/>
            <person name="Lipun K."/>
        </authorList>
    </citation>
    <scope>NUCLEOTIDE SEQUENCE [LARGE SCALE GENOMIC DNA]</scope>
    <source>
        <strain evidence="2 3">JCM 30562</strain>
    </source>
</reference>
<evidence type="ECO:0000313" key="3">
    <source>
        <dbReference type="Proteomes" id="UP000318578"/>
    </source>
</evidence>
<sequence length="87" mass="8979">MALAEIAASAVLARRGDLRPAHVHVRYLRAAEPGEVSAVARPVHVGRSFGLAEVTGSDSGGKLCMTATVTGRLWEGGHDGGTDQSRG</sequence>
<dbReference type="Pfam" id="PF13622">
    <property type="entry name" value="4HBT_3"/>
    <property type="match status" value="1"/>
</dbReference>
<dbReference type="InterPro" id="IPR049449">
    <property type="entry name" value="TesB_ACOT8-like_N"/>
</dbReference>
<dbReference type="InterPro" id="IPR029069">
    <property type="entry name" value="HotDog_dom_sf"/>
</dbReference>
<name>A0A558AHX0_9PSEU</name>
<dbReference type="EMBL" id="VJZA01000009">
    <property type="protein sequence ID" value="TVT23839.1"/>
    <property type="molecule type" value="Genomic_DNA"/>
</dbReference>
<dbReference type="Proteomes" id="UP000318578">
    <property type="component" value="Unassembled WGS sequence"/>
</dbReference>
<dbReference type="CDD" id="cd03443">
    <property type="entry name" value="PaaI_thioesterase"/>
    <property type="match status" value="1"/>
</dbReference>
<comment type="caution">
    <text evidence="2">The sequence shown here is derived from an EMBL/GenBank/DDBJ whole genome shotgun (WGS) entry which is preliminary data.</text>
</comment>
<feature type="domain" description="Acyl-CoA thioesterase-like N-terminal HotDog" evidence="1">
    <location>
        <begin position="2"/>
        <end position="70"/>
    </location>
</feature>
<dbReference type="SUPFAM" id="SSF54637">
    <property type="entry name" value="Thioesterase/thiol ester dehydrase-isomerase"/>
    <property type="match status" value="1"/>
</dbReference>
<dbReference type="Gene3D" id="3.10.129.10">
    <property type="entry name" value="Hotdog Thioesterase"/>
    <property type="match status" value="1"/>
</dbReference>